<dbReference type="AlphaFoldDB" id="A0A4Q1JLL5"/>
<evidence type="ECO:0000313" key="9">
    <source>
        <dbReference type="Proteomes" id="UP000289703"/>
    </source>
</evidence>
<dbReference type="Pfam" id="PF00380">
    <property type="entry name" value="Ribosomal_S9"/>
    <property type="match status" value="1"/>
</dbReference>
<dbReference type="GO" id="GO:0003735">
    <property type="term" value="F:structural constituent of ribosome"/>
    <property type="evidence" value="ECO:0007669"/>
    <property type="project" value="InterPro"/>
</dbReference>
<dbReference type="GO" id="GO:0003723">
    <property type="term" value="F:RNA binding"/>
    <property type="evidence" value="ECO:0007669"/>
    <property type="project" value="TreeGrafter"/>
</dbReference>
<organism evidence="8 9">
    <name type="scientific">Ancylomarina salipaludis</name>
    <dbReference type="NCBI Taxonomy" id="2501299"/>
    <lineage>
        <taxon>Bacteria</taxon>
        <taxon>Pseudomonadati</taxon>
        <taxon>Bacteroidota</taxon>
        <taxon>Bacteroidia</taxon>
        <taxon>Marinilabiliales</taxon>
        <taxon>Marinifilaceae</taxon>
        <taxon>Ancylomarina</taxon>
    </lineage>
</organism>
<dbReference type="EMBL" id="SAXA01000006">
    <property type="protein sequence ID" value="RXQ94992.1"/>
    <property type="molecule type" value="Genomic_DNA"/>
</dbReference>
<name>A0A4Q1JLL5_9BACT</name>
<dbReference type="InterPro" id="IPR000754">
    <property type="entry name" value="Ribosomal_uS9"/>
</dbReference>
<dbReference type="PANTHER" id="PTHR21569">
    <property type="entry name" value="RIBOSOMAL PROTEIN S9"/>
    <property type="match status" value="1"/>
</dbReference>
<dbReference type="Proteomes" id="UP000289703">
    <property type="component" value="Unassembled WGS sequence"/>
</dbReference>
<evidence type="ECO:0000313" key="8">
    <source>
        <dbReference type="EMBL" id="RXQ94992.1"/>
    </source>
</evidence>
<keyword evidence="3 5" id="KW-0687">Ribonucleoprotein</keyword>
<dbReference type="SUPFAM" id="SSF54211">
    <property type="entry name" value="Ribosomal protein S5 domain 2-like"/>
    <property type="match status" value="1"/>
</dbReference>
<evidence type="ECO:0000256" key="1">
    <source>
        <dbReference type="ARBA" id="ARBA00005251"/>
    </source>
</evidence>
<dbReference type="InterPro" id="IPR023035">
    <property type="entry name" value="Ribosomal_uS9_bac/plastid"/>
</dbReference>
<dbReference type="HAMAP" id="MF_00532_B">
    <property type="entry name" value="Ribosomal_uS9_B"/>
    <property type="match status" value="1"/>
</dbReference>
<evidence type="ECO:0000256" key="7">
    <source>
        <dbReference type="SAM" id="MobiDB-lite"/>
    </source>
</evidence>
<comment type="similarity">
    <text evidence="1 5 6">Belongs to the universal ribosomal protein uS9 family.</text>
</comment>
<dbReference type="InterPro" id="IPR020568">
    <property type="entry name" value="Ribosomal_Su5_D2-typ_SF"/>
</dbReference>
<feature type="compositionally biased region" description="Basic and acidic residues" evidence="7">
    <location>
        <begin position="104"/>
        <end position="113"/>
    </location>
</feature>
<gene>
    <name evidence="5" type="primary">rpsI</name>
    <name evidence="8" type="ORF">EO244_08035</name>
</gene>
<evidence type="ECO:0000256" key="3">
    <source>
        <dbReference type="ARBA" id="ARBA00023274"/>
    </source>
</evidence>
<dbReference type="Gene3D" id="3.30.230.10">
    <property type="match status" value="1"/>
</dbReference>
<proteinExistence type="inferred from homology"/>
<sequence length="128" mass="14279">MEVINAIGRRKAAVARVYVSEGKGQITINKKELKEYFTTGTLQYIVTQPLNLLEVADKYDIKVNLDGGGVTGQAEALRLAISRALVKIDAEDKSALRAAGFMTRDPREVERKKPGQPKARKKFQFSKR</sequence>
<dbReference type="InterPro" id="IPR014721">
    <property type="entry name" value="Ribsml_uS5_D2-typ_fold_subgr"/>
</dbReference>
<evidence type="ECO:0000256" key="5">
    <source>
        <dbReference type="HAMAP-Rule" id="MF_00532"/>
    </source>
</evidence>
<dbReference type="GO" id="GO:0022627">
    <property type="term" value="C:cytosolic small ribosomal subunit"/>
    <property type="evidence" value="ECO:0007669"/>
    <property type="project" value="TreeGrafter"/>
</dbReference>
<dbReference type="FunFam" id="3.30.230.10:FF:000001">
    <property type="entry name" value="30S ribosomal protein S9"/>
    <property type="match status" value="1"/>
</dbReference>
<dbReference type="NCBIfam" id="NF001099">
    <property type="entry name" value="PRK00132.1"/>
    <property type="match status" value="1"/>
</dbReference>
<reference evidence="8 9" key="1">
    <citation type="submission" date="2019-01" db="EMBL/GenBank/DDBJ databases">
        <title>Ancylomarina salipaludis sp. nov., isolated from a salt marsh.</title>
        <authorList>
            <person name="Yoon J.-H."/>
        </authorList>
    </citation>
    <scope>NUCLEOTIDE SEQUENCE [LARGE SCALE GENOMIC DNA]</scope>
    <source>
        <strain evidence="8 9">SHSM-M15</strain>
    </source>
</reference>
<dbReference type="RefSeq" id="WP_129254150.1">
    <property type="nucleotide sequence ID" value="NZ_SAXA01000006.1"/>
</dbReference>
<evidence type="ECO:0000256" key="2">
    <source>
        <dbReference type="ARBA" id="ARBA00022980"/>
    </source>
</evidence>
<dbReference type="OrthoDB" id="9803965at2"/>
<comment type="caution">
    <text evidence="8">The sequence shown here is derived from an EMBL/GenBank/DDBJ whole genome shotgun (WGS) entry which is preliminary data.</text>
</comment>
<dbReference type="PROSITE" id="PS00360">
    <property type="entry name" value="RIBOSOMAL_S9"/>
    <property type="match status" value="1"/>
</dbReference>
<evidence type="ECO:0000256" key="4">
    <source>
        <dbReference type="ARBA" id="ARBA00035259"/>
    </source>
</evidence>
<feature type="compositionally biased region" description="Basic residues" evidence="7">
    <location>
        <begin position="114"/>
        <end position="128"/>
    </location>
</feature>
<keyword evidence="2 5" id="KW-0689">Ribosomal protein</keyword>
<feature type="region of interest" description="Disordered" evidence="7">
    <location>
        <begin position="104"/>
        <end position="128"/>
    </location>
</feature>
<evidence type="ECO:0000256" key="6">
    <source>
        <dbReference type="RuleBase" id="RU003815"/>
    </source>
</evidence>
<protein>
    <recommendedName>
        <fullName evidence="4 5">Small ribosomal subunit protein uS9</fullName>
    </recommendedName>
</protein>
<keyword evidence="9" id="KW-1185">Reference proteome</keyword>
<dbReference type="PANTHER" id="PTHR21569:SF1">
    <property type="entry name" value="SMALL RIBOSOMAL SUBUNIT PROTEIN US9M"/>
    <property type="match status" value="1"/>
</dbReference>
<accession>A0A4Q1JLL5</accession>
<dbReference type="InterPro" id="IPR020574">
    <property type="entry name" value="Ribosomal_uS9_CS"/>
</dbReference>
<dbReference type="GO" id="GO:0006412">
    <property type="term" value="P:translation"/>
    <property type="evidence" value="ECO:0007669"/>
    <property type="project" value="UniProtKB-UniRule"/>
</dbReference>